<evidence type="ECO:0000256" key="4">
    <source>
        <dbReference type="ARBA" id="ARBA00022547"/>
    </source>
</evidence>
<dbReference type="InterPro" id="IPR039017">
    <property type="entry name" value="ATP8_mammal"/>
</dbReference>
<comment type="subcellular location">
    <subcellularLocation>
        <location evidence="1 13">Mitochondrion membrane</location>
        <topology evidence="1 13">Single-pass membrane protein</topology>
    </subcellularLocation>
</comment>
<dbReference type="AlphaFoldDB" id="A0A075QR78"/>
<dbReference type="Pfam" id="PF00895">
    <property type="entry name" value="ATP-synt_8"/>
    <property type="match status" value="1"/>
</dbReference>
<keyword evidence="5 13" id="KW-0812">Transmembrane</keyword>
<keyword evidence="12" id="KW-0066">ATP synthesis</keyword>
<protein>
    <recommendedName>
        <fullName evidence="13">ATP synthase complex subunit 8</fullName>
    </recommendedName>
</protein>
<evidence type="ECO:0000256" key="11">
    <source>
        <dbReference type="ARBA" id="ARBA00023136"/>
    </source>
</evidence>
<keyword evidence="9 13" id="KW-0406">Ion transport</keyword>
<dbReference type="PANTHER" id="PTHR13722">
    <property type="entry name" value="ATP SYNTHASE PROTEIN 8"/>
    <property type="match status" value="1"/>
</dbReference>
<evidence type="ECO:0000256" key="9">
    <source>
        <dbReference type="ARBA" id="ARBA00023065"/>
    </source>
</evidence>
<evidence type="ECO:0000256" key="1">
    <source>
        <dbReference type="ARBA" id="ARBA00004304"/>
    </source>
</evidence>
<reference evidence="15" key="1">
    <citation type="journal article" date="2014" name="Mol. Biol. Evol.">
        <title>Molecular phylogeny, biogeography, and habitat preference evolution of marsupials.</title>
        <authorList>
            <person name="Mitchell K.J."/>
            <person name="Pratt R.C."/>
            <person name="Watson L.N."/>
            <person name="Gibb G.C."/>
            <person name="Llamas B."/>
            <person name="Kasper M."/>
            <person name="Edson J."/>
            <person name="Hopwood B."/>
            <person name="Male D."/>
            <person name="Armstrong K."/>
            <person name="Meyer M."/>
            <person name="Hofreiter M."/>
            <person name="Austin J."/>
            <person name="Donnellan S.C."/>
            <person name="Lee M.S.Y."/>
            <person name="Phillips M.J."/>
            <person name="Cooper A."/>
        </authorList>
    </citation>
    <scope>NUCLEOTIDE SEQUENCE</scope>
</reference>
<keyword evidence="11 14" id="KW-0472">Membrane</keyword>
<keyword evidence="3 13" id="KW-0813">Transport</keyword>
<keyword evidence="7 14" id="KW-1133">Transmembrane helix</keyword>
<keyword evidence="4 13" id="KW-0138">CF(0)</keyword>
<evidence type="ECO:0000256" key="10">
    <source>
        <dbReference type="ARBA" id="ARBA00023128"/>
    </source>
</evidence>
<dbReference type="GO" id="GO:0015078">
    <property type="term" value="F:proton transmembrane transporter activity"/>
    <property type="evidence" value="ECO:0007669"/>
    <property type="project" value="InterPro"/>
</dbReference>
<evidence type="ECO:0000256" key="8">
    <source>
        <dbReference type="ARBA" id="ARBA00022990"/>
    </source>
</evidence>
<evidence type="ECO:0000256" key="6">
    <source>
        <dbReference type="ARBA" id="ARBA00022781"/>
    </source>
</evidence>
<dbReference type="GO" id="GO:0045259">
    <property type="term" value="C:proton-transporting ATP synthase complex"/>
    <property type="evidence" value="ECO:0007669"/>
    <property type="project" value="UniProtKB-KW"/>
</dbReference>
<evidence type="ECO:0000256" key="3">
    <source>
        <dbReference type="ARBA" id="ARBA00022448"/>
    </source>
</evidence>
<keyword evidence="8" id="KW-0007">Acetylation</keyword>
<dbReference type="GO" id="GO:0031966">
    <property type="term" value="C:mitochondrial membrane"/>
    <property type="evidence" value="ECO:0007669"/>
    <property type="project" value="UniProtKB-SubCell"/>
</dbReference>
<evidence type="ECO:0000256" key="12">
    <source>
        <dbReference type="ARBA" id="ARBA00023310"/>
    </source>
</evidence>
<dbReference type="EMBL" id="KJ868096">
    <property type="protein sequence ID" value="AIG22867.1"/>
    <property type="molecule type" value="Genomic_DNA"/>
</dbReference>
<evidence type="ECO:0000256" key="2">
    <source>
        <dbReference type="ARBA" id="ARBA00008892"/>
    </source>
</evidence>
<comment type="similarity">
    <text evidence="2 13">Belongs to the ATPase protein 8 family.</text>
</comment>
<dbReference type="GO" id="GO:0015986">
    <property type="term" value="P:proton motive force-driven ATP synthesis"/>
    <property type="evidence" value="ECO:0007669"/>
    <property type="project" value="InterPro"/>
</dbReference>
<proteinExistence type="inferred from homology"/>
<geneLocation type="mitochondrion" evidence="15"/>
<sequence>MPQLNTSTWFPIITMTIISLFCVYQMKMINHTMISITPQNNKNTTPKALFPWEKKWTKIYLPNSMFQLL</sequence>
<evidence type="ECO:0000313" key="15">
    <source>
        <dbReference type="EMBL" id="AIG22867.1"/>
    </source>
</evidence>
<keyword evidence="6 13" id="KW-0375">Hydrogen ion transport</keyword>
<evidence type="ECO:0000256" key="14">
    <source>
        <dbReference type="SAM" id="Phobius"/>
    </source>
</evidence>
<accession>A0A075QR78</accession>
<dbReference type="PANTHER" id="PTHR13722:SF0">
    <property type="entry name" value="ATP SYNTHASE PROTEIN 8"/>
    <property type="match status" value="1"/>
</dbReference>
<evidence type="ECO:0000256" key="7">
    <source>
        <dbReference type="ARBA" id="ARBA00022989"/>
    </source>
</evidence>
<name>A0A075QR78_AILUR</name>
<keyword evidence="10 13" id="KW-0496">Mitochondrion</keyword>
<dbReference type="InterPro" id="IPR001421">
    <property type="entry name" value="ATP8_metazoa"/>
</dbReference>
<organism evidence="15">
    <name type="scientific">Ailurops ursinus</name>
    <name type="common">Sulawesi bear cuscus</name>
    <name type="synonym">Phalanger ursinus</name>
    <dbReference type="NCBI Taxonomy" id="165204"/>
    <lineage>
        <taxon>Eukaryota</taxon>
        <taxon>Metazoa</taxon>
        <taxon>Chordata</taxon>
        <taxon>Craniata</taxon>
        <taxon>Vertebrata</taxon>
        <taxon>Euteleostomi</taxon>
        <taxon>Mammalia</taxon>
        <taxon>Metatheria</taxon>
        <taxon>Diprotodontia</taxon>
        <taxon>Phalangeridae</taxon>
        <taxon>Ailurops</taxon>
    </lineage>
</organism>
<evidence type="ECO:0000256" key="5">
    <source>
        <dbReference type="ARBA" id="ARBA00022692"/>
    </source>
</evidence>
<feature type="transmembrane region" description="Helical" evidence="14">
    <location>
        <begin position="6"/>
        <end position="24"/>
    </location>
</feature>
<gene>
    <name evidence="15" type="primary">ATP8</name>
</gene>
<evidence type="ECO:0000256" key="13">
    <source>
        <dbReference type="RuleBase" id="RU003661"/>
    </source>
</evidence>